<dbReference type="RefSeq" id="WP_189209695.1">
    <property type="nucleotide sequence ID" value="NZ_BMRB01000001.1"/>
</dbReference>
<name>A0A918G9M5_9PSEU</name>
<comment type="caution">
    <text evidence="1">The sequence shown here is derived from an EMBL/GenBank/DDBJ whole genome shotgun (WGS) entry which is preliminary data.</text>
</comment>
<protein>
    <recommendedName>
        <fullName evidence="3">Lantibiotic dehydratase</fullName>
    </recommendedName>
</protein>
<reference evidence="1" key="2">
    <citation type="submission" date="2020-09" db="EMBL/GenBank/DDBJ databases">
        <authorList>
            <person name="Sun Q."/>
            <person name="Ohkuma M."/>
        </authorList>
    </citation>
    <scope>NUCLEOTIDE SEQUENCE</scope>
    <source>
        <strain evidence="1">JCM 3276</strain>
    </source>
</reference>
<keyword evidence="2" id="KW-1185">Reference proteome</keyword>
<reference evidence="1" key="1">
    <citation type="journal article" date="2014" name="Int. J. Syst. Evol. Microbiol.">
        <title>Complete genome sequence of Corynebacterium casei LMG S-19264T (=DSM 44701T), isolated from a smear-ripened cheese.</title>
        <authorList>
            <consortium name="US DOE Joint Genome Institute (JGI-PGF)"/>
            <person name="Walter F."/>
            <person name="Albersmeier A."/>
            <person name="Kalinowski J."/>
            <person name="Ruckert C."/>
        </authorList>
    </citation>
    <scope>NUCLEOTIDE SEQUENCE</scope>
    <source>
        <strain evidence="1">JCM 3276</strain>
    </source>
</reference>
<evidence type="ECO:0000313" key="1">
    <source>
        <dbReference type="EMBL" id="GGS24739.1"/>
    </source>
</evidence>
<proteinExistence type="predicted"/>
<evidence type="ECO:0000313" key="2">
    <source>
        <dbReference type="Proteomes" id="UP000660680"/>
    </source>
</evidence>
<dbReference type="EMBL" id="BMRB01000001">
    <property type="protein sequence ID" value="GGS24739.1"/>
    <property type="molecule type" value="Genomic_DNA"/>
</dbReference>
<dbReference type="AlphaFoldDB" id="A0A918G9M5"/>
<gene>
    <name evidence="1" type="ORF">GCM10010171_17420</name>
</gene>
<accession>A0A918G9M5</accession>
<organism evidence="1 2">
    <name type="scientific">Actinokineospora fastidiosa</name>
    <dbReference type="NCBI Taxonomy" id="1816"/>
    <lineage>
        <taxon>Bacteria</taxon>
        <taxon>Bacillati</taxon>
        <taxon>Actinomycetota</taxon>
        <taxon>Actinomycetes</taxon>
        <taxon>Pseudonocardiales</taxon>
        <taxon>Pseudonocardiaceae</taxon>
        <taxon>Actinokineospora</taxon>
    </lineage>
</organism>
<dbReference type="Proteomes" id="UP000660680">
    <property type="component" value="Unassembled WGS sequence"/>
</dbReference>
<evidence type="ECO:0008006" key="3">
    <source>
        <dbReference type="Google" id="ProtNLM"/>
    </source>
</evidence>
<sequence>MLYPWSWLRSTGFPFSWLDDLACPGLAEPGSAEYDDPAAFGRAVLAARTALAARMTEPAVTEALVLSNADVVDRMAALAEADLAKPTVRTRQRLRVGWSYLQRLCAKNETCSFFGPLAWGTVDPDAPEGIALDVLDPAAGRLRRRSVRFEHWVLRGVADALAATAPAAPYRLNPACDLDGDCLRVPVGKRVALPVSAARYVRAVRDGAPPPEENGVARLVAAGVLRREVSIPPGSGIDAVEHALGRTPVTAELEALRARFERETSGLAQRELLDRMRAVLTAAGVETARRKGTMYAGRLPVYEDCERNVRFRVGGRLARVLRDDLPPLLRLYRLVAECAASGLHAHYAAVAAEREAAEGTSDTDFPAYLQAVRASGAIEPVRGRIAETLRTLLNAAWAEVAATAQSPDHIADDDLAAVAAALAARFPDHGRFAGVLGVGVMSPDVLVAGRDVVLGEVHPCVAAAVQPVALPFLDEADAALELADRVFCGGRVVLAGTDSAYHRSQFAWPVGTSLTEVVFPGATSRCPPERTVPAGRGRVRRVDGMVRFVDRESGRTEDMVSVLSTDLQQVMFRVAGAVLGGDSTARLTYRGVVARRRSWSPDPGGLPDAPRPAEDFADFRALRAWAGEHGLPRRAFFRVDTEPKPVYLDWASPIAVDTFAKLARSATALRVTEFSPRPDRLWFADDLGVHTSELRMTYVV</sequence>